<evidence type="ECO:0000256" key="12">
    <source>
        <dbReference type="ARBA" id="ARBA00023242"/>
    </source>
</evidence>
<dbReference type="Proteomes" id="UP000053732">
    <property type="component" value="Unassembled WGS sequence"/>
</dbReference>
<dbReference type="PANTHER" id="PTHR10459">
    <property type="entry name" value="DNA LIGASE"/>
    <property type="match status" value="1"/>
</dbReference>
<evidence type="ECO:0000256" key="4">
    <source>
        <dbReference type="ARBA" id="ARBA00022695"/>
    </source>
</evidence>
<dbReference type="STRING" id="1429867.A0A0G4PEJ4"/>
<dbReference type="PROSITE" id="PS51059">
    <property type="entry name" value="PARP_CATALYTIC"/>
    <property type="match status" value="1"/>
</dbReference>
<evidence type="ECO:0000256" key="11">
    <source>
        <dbReference type="ARBA" id="ARBA00023125"/>
    </source>
</evidence>
<evidence type="ECO:0000259" key="20">
    <source>
        <dbReference type="PROSITE" id="PS51977"/>
    </source>
</evidence>
<keyword evidence="6" id="KW-0677">Repeat</keyword>
<dbReference type="FunFam" id="1.20.142.10:FF:000002">
    <property type="entry name" value="Poly [ADP-ribose] polymerase"/>
    <property type="match status" value="1"/>
</dbReference>
<dbReference type="GO" id="GO:0016779">
    <property type="term" value="F:nucleotidyltransferase activity"/>
    <property type="evidence" value="ECO:0007669"/>
    <property type="project" value="UniProtKB-KW"/>
</dbReference>
<evidence type="ECO:0000256" key="1">
    <source>
        <dbReference type="ARBA" id="ARBA00004123"/>
    </source>
</evidence>
<organism evidence="21 22">
    <name type="scientific">Penicillium camemberti (strain FM 013)</name>
    <dbReference type="NCBI Taxonomy" id="1429867"/>
    <lineage>
        <taxon>Eukaryota</taxon>
        <taxon>Fungi</taxon>
        <taxon>Dikarya</taxon>
        <taxon>Ascomycota</taxon>
        <taxon>Pezizomycotina</taxon>
        <taxon>Eurotiomycetes</taxon>
        <taxon>Eurotiomycetidae</taxon>
        <taxon>Eurotiales</taxon>
        <taxon>Aspergillaceae</taxon>
        <taxon>Penicillium</taxon>
    </lineage>
</organism>
<dbReference type="GO" id="GO:0070212">
    <property type="term" value="P:protein poly-ADP-ribosylation"/>
    <property type="evidence" value="ECO:0007669"/>
    <property type="project" value="TreeGrafter"/>
</dbReference>
<name>A0A0G4PEJ4_PENC3</name>
<keyword evidence="2 15" id="KW-0328">Glycosyltransferase</keyword>
<feature type="domain" description="BRCT" evidence="17">
    <location>
        <begin position="1"/>
        <end position="95"/>
    </location>
</feature>
<evidence type="ECO:0000256" key="9">
    <source>
        <dbReference type="ARBA" id="ARBA00022833"/>
    </source>
</evidence>
<dbReference type="SUPFAM" id="SSF56399">
    <property type="entry name" value="ADP-ribosylation"/>
    <property type="match status" value="1"/>
</dbReference>
<protein>
    <recommendedName>
        <fullName evidence="15">Poly [ADP-ribose] polymerase</fullName>
        <shortName evidence="15">PARP</shortName>
        <ecNumber evidence="15">2.4.2.-</ecNumber>
    </recommendedName>
</protein>
<feature type="domain" description="WGR" evidence="20">
    <location>
        <begin position="212"/>
        <end position="307"/>
    </location>
</feature>
<feature type="region of interest" description="Disordered" evidence="16">
    <location>
        <begin position="88"/>
        <end position="187"/>
    </location>
</feature>
<keyword evidence="5" id="KW-0479">Metal-binding</keyword>
<dbReference type="InterPro" id="IPR050800">
    <property type="entry name" value="ARTD/PARP"/>
</dbReference>
<dbReference type="InterPro" id="IPR012317">
    <property type="entry name" value="Poly(ADP-ribose)pol_cat_dom"/>
</dbReference>
<dbReference type="GO" id="GO:0003950">
    <property type="term" value="F:NAD+ poly-ADP-ribosyltransferase activity"/>
    <property type="evidence" value="ECO:0007669"/>
    <property type="project" value="UniProtKB-UniRule"/>
</dbReference>
<evidence type="ECO:0000259" key="19">
    <source>
        <dbReference type="PROSITE" id="PS51060"/>
    </source>
</evidence>
<dbReference type="Pfam" id="PF05406">
    <property type="entry name" value="WGR"/>
    <property type="match status" value="1"/>
</dbReference>
<dbReference type="GO" id="GO:1990404">
    <property type="term" value="F:NAD+-protein mono-ADP-ribosyltransferase activity"/>
    <property type="evidence" value="ECO:0007669"/>
    <property type="project" value="TreeGrafter"/>
</dbReference>
<keyword evidence="12" id="KW-0539">Nucleus</keyword>
<dbReference type="GO" id="GO:0005730">
    <property type="term" value="C:nucleolus"/>
    <property type="evidence" value="ECO:0007669"/>
    <property type="project" value="TreeGrafter"/>
</dbReference>
<feature type="compositionally biased region" description="Basic and acidic residues" evidence="16">
    <location>
        <begin position="159"/>
        <end position="187"/>
    </location>
</feature>
<dbReference type="InterPro" id="IPR004102">
    <property type="entry name" value="Poly(ADP-ribose)pol_reg_dom"/>
</dbReference>
<dbReference type="InterPro" id="IPR036420">
    <property type="entry name" value="BRCT_dom_sf"/>
</dbReference>
<evidence type="ECO:0000256" key="14">
    <source>
        <dbReference type="ARBA" id="ARBA00033987"/>
    </source>
</evidence>
<dbReference type="Pfam" id="PF00533">
    <property type="entry name" value="BRCT"/>
    <property type="match status" value="1"/>
</dbReference>
<dbReference type="GO" id="GO:0008270">
    <property type="term" value="F:zinc ion binding"/>
    <property type="evidence" value="ECO:0007669"/>
    <property type="project" value="UniProtKB-KW"/>
</dbReference>
<dbReference type="Gene3D" id="3.40.50.10190">
    <property type="entry name" value="BRCT domain"/>
    <property type="match status" value="1"/>
</dbReference>
<keyword evidence="9" id="KW-0862">Zinc</keyword>
<keyword evidence="7" id="KW-0013">ADP-ribosylation</keyword>
<dbReference type="PROSITE" id="PS50172">
    <property type="entry name" value="BRCT"/>
    <property type="match status" value="1"/>
</dbReference>
<dbReference type="GO" id="GO:0003677">
    <property type="term" value="F:DNA binding"/>
    <property type="evidence" value="ECO:0007669"/>
    <property type="project" value="UniProtKB-KW"/>
</dbReference>
<dbReference type="CDD" id="cd01437">
    <property type="entry name" value="parp_like"/>
    <property type="match status" value="1"/>
</dbReference>
<dbReference type="InterPro" id="IPR036930">
    <property type="entry name" value="WGR_dom_sf"/>
</dbReference>
<dbReference type="Gene3D" id="1.20.142.10">
    <property type="entry name" value="Poly(ADP-ribose) polymerase, regulatory domain"/>
    <property type="match status" value="1"/>
</dbReference>
<dbReference type="AlphaFoldDB" id="A0A0G4PEJ4"/>
<evidence type="ECO:0000256" key="15">
    <source>
        <dbReference type="RuleBase" id="RU362114"/>
    </source>
</evidence>
<feature type="domain" description="PARP catalytic" evidence="18">
    <location>
        <begin position="476"/>
        <end position="709"/>
    </location>
</feature>
<comment type="similarity">
    <text evidence="13">Belongs to the ARTD/PARP family.</text>
</comment>
<evidence type="ECO:0000256" key="2">
    <source>
        <dbReference type="ARBA" id="ARBA00022676"/>
    </source>
</evidence>
<proteinExistence type="inferred from homology"/>
<comment type="catalytic activity">
    <reaction evidence="14">
        <text>NAD(+) + (ADP-D-ribosyl)n-acceptor = nicotinamide + (ADP-D-ribosyl)n+1-acceptor + H(+).</text>
        <dbReference type="EC" id="2.4.2.30"/>
    </reaction>
</comment>
<dbReference type="Pfam" id="PF02877">
    <property type="entry name" value="PARP_reg"/>
    <property type="match status" value="1"/>
</dbReference>
<evidence type="ECO:0000256" key="8">
    <source>
        <dbReference type="ARBA" id="ARBA00022771"/>
    </source>
</evidence>
<dbReference type="SMART" id="SM00292">
    <property type="entry name" value="BRCT"/>
    <property type="match status" value="1"/>
</dbReference>
<dbReference type="CDD" id="cd07997">
    <property type="entry name" value="WGR_PARP"/>
    <property type="match status" value="1"/>
</dbReference>
<dbReference type="Pfam" id="PF00644">
    <property type="entry name" value="PARP"/>
    <property type="match status" value="1"/>
</dbReference>
<dbReference type="SUPFAM" id="SSF47587">
    <property type="entry name" value="Domain of poly(ADP-ribose) polymerase"/>
    <property type="match status" value="1"/>
</dbReference>
<dbReference type="EMBL" id="HG793145">
    <property type="protein sequence ID" value="CRL24681.1"/>
    <property type="molecule type" value="Genomic_DNA"/>
</dbReference>
<dbReference type="SMART" id="SM00773">
    <property type="entry name" value="WGR"/>
    <property type="match status" value="1"/>
</dbReference>
<dbReference type="InterPro" id="IPR001357">
    <property type="entry name" value="BRCT_dom"/>
</dbReference>
<evidence type="ECO:0000256" key="13">
    <source>
        <dbReference type="ARBA" id="ARBA00024347"/>
    </source>
</evidence>
<dbReference type="PROSITE" id="PS51977">
    <property type="entry name" value="WGR"/>
    <property type="match status" value="1"/>
</dbReference>
<gene>
    <name evidence="21" type="ORF">PCAMFM013_S012g000291</name>
</gene>
<evidence type="ECO:0000256" key="7">
    <source>
        <dbReference type="ARBA" id="ARBA00022765"/>
    </source>
</evidence>
<keyword evidence="8" id="KW-0863">Zinc-finger</keyword>
<dbReference type="EC" id="2.4.2.-" evidence="15"/>
<evidence type="ECO:0000313" key="21">
    <source>
        <dbReference type="EMBL" id="CRL24681.1"/>
    </source>
</evidence>
<sequence length="709" mass="78676">MPVQSFKKLVISVGGTFPNLRQADLKALIEKNGATFSMSVTEDCTHLVTTEKDVEKQTTKYKQASQLANCQIVPLSWLLESDQAKKPLPESKYSFGQPDQVSQADDDTQDKTVDGTTSLPADNKRTTRKRGADAASAANDADKTTNDTQKNGTNGKAKSSADKKPATKKRGADEDPVKKGSNKKTKDIQKTTIKALNVPIDDGFEELGKLKDPKVYIDSAGLIWDATLSQTVSSSNANKFYRVQLLVGANSKYFAWTRWGRVGEHGQSACLGDGGLAAAMQHYEKKFKDKSGLKWANRLDTPKNGKYTFLERNYEEDDDEEDPVKKEKTIKEEEDYPRAESALSKGLQNLMSFIFNRQNVLDTLAAMSYDAHKLPLGKLSDRTLKSGFLALKDISELMTTPTLAQEKHGLSYGDAIEALSNRYFTLIPHVFGRHRPPTLDTNAQIKKEIDLLEALTDMDVANEIMVSSKEDHDDTHPLDRQFQSLGMEEMTELDHKSNEFVELENYLQNSRGQTHHMSYKVVNIFRIERQGENDRFKASPYANIPNSDRRLLWHGSRSTNFGGILSQGLRIAPPEAPVNGYMFGKGVYLADTSSKSANYCCPYNSRGMGLLLLCDTELGAPMLELEGSNYNAGELAHDEGKIATLGKGSNIPGGWKDAGCLSPALEGVTMPDVAIGSTQSDSHGLYYNEYIVYDVAQIRQRYLFQVKMN</sequence>
<evidence type="ECO:0000256" key="6">
    <source>
        <dbReference type="ARBA" id="ARBA00022737"/>
    </source>
</evidence>
<evidence type="ECO:0000313" key="22">
    <source>
        <dbReference type="Proteomes" id="UP000053732"/>
    </source>
</evidence>
<keyword evidence="10 15" id="KW-0520">NAD</keyword>
<keyword evidence="11" id="KW-0238">DNA-binding</keyword>
<keyword evidence="4" id="KW-0548">Nucleotidyltransferase</keyword>
<dbReference type="PANTHER" id="PTHR10459:SF60">
    <property type="entry name" value="POLY [ADP-RIBOSE] POLYMERASE 2"/>
    <property type="match status" value="1"/>
</dbReference>
<feature type="domain" description="PARP alpha-helical" evidence="19">
    <location>
        <begin position="340"/>
        <end position="466"/>
    </location>
</feature>
<dbReference type="SUPFAM" id="SSF142921">
    <property type="entry name" value="WGR domain-like"/>
    <property type="match status" value="1"/>
</dbReference>
<evidence type="ECO:0000256" key="16">
    <source>
        <dbReference type="SAM" id="MobiDB-lite"/>
    </source>
</evidence>
<dbReference type="InterPro" id="IPR036616">
    <property type="entry name" value="Poly(ADP-ribose)pol_reg_dom_sf"/>
</dbReference>
<evidence type="ECO:0000256" key="3">
    <source>
        <dbReference type="ARBA" id="ARBA00022679"/>
    </source>
</evidence>
<feature type="region of interest" description="Disordered" evidence="16">
    <location>
        <begin position="312"/>
        <end position="337"/>
    </location>
</feature>
<evidence type="ECO:0000256" key="10">
    <source>
        <dbReference type="ARBA" id="ARBA00023027"/>
    </source>
</evidence>
<dbReference type="GO" id="GO:0006302">
    <property type="term" value="P:double-strand break repair"/>
    <property type="evidence" value="ECO:0007669"/>
    <property type="project" value="TreeGrafter"/>
</dbReference>
<keyword evidence="22" id="KW-1185">Reference proteome</keyword>
<dbReference type="Gene3D" id="3.90.228.10">
    <property type="match status" value="1"/>
</dbReference>
<dbReference type="PROSITE" id="PS51060">
    <property type="entry name" value="PARP_ALPHA_HD"/>
    <property type="match status" value="1"/>
</dbReference>
<reference evidence="21 22" key="1">
    <citation type="journal article" date="2014" name="Nat. Commun.">
        <title>Multiple recent horizontal transfers of a large genomic region in cheese making fungi.</title>
        <authorList>
            <person name="Cheeseman K."/>
            <person name="Ropars J."/>
            <person name="Renault P."/>
            <person name="Dupont J."/>
            <person name="Gouzy J."/>
            <person name="Branca A."/>
            <person name="Abraham A.L."/>
            <person name="Ceppi M."/>
            <person name="Conseiller E."/>
            <person name="Debuchy R."/>
            <person name="Malagnac F."/>
            <person name="Goarin A."/>
            <person name="Silar P."/>
            <person name="Lacoste S."/>
            <person name="Sallet E."/>
            <person name="Bensimon A."/>
            <person name="Giraud T."/>
            <person name="Brygoo Y."/>
        </authorList>
    </citation>
    <scope>NUCLEOTIDE SEQUENCE [LARGE SCALE GENOMIC DNA]</scope>
    <source>
        <strain evidence="22">FM 013</strain>
    </source>
</reference>
<evidence type="ECO:0000259" key="18">
    <source>
        <dbReference type="PROSITE" id="PS51059"/>
    </source>
</evidence>
<evidence type="ECO:0000256" key="5">
    <source>
        <dbReference type="ARBA" id="ARBA00022723"/>
    </source>
</evidence>
<dbReference type="InterPro" id="IPR008893">
    <property type="entry name" value="WGR_domain"/>
</dbReference>
<dbReference type="SUPFAM" id="SSF52113">
    <property type="entry name" value="BRCT domain"/>
    <property type="match status" value="1"/>
</dbReference>
<accession>A0A0G4PEJ4</accession>
<keyword evidence="3 15" id="KW-0808">Transferase</keyword>
<evidence type="ECO:0000259" key="17">
    <source>
        <dbReference type="PROSITE" id="PS50172"/>
    </source>
</evidence>
<comment type="subcellular location">
    <subcellularLocation>
        <location evidence="1">Nucleus</location>
    </subcellularLocation>
</comment>